<dbReference type="Pfam" id="PF12799">
    <property type="entry name" value="LRR_4"/>
    <property type="match status" value="1"/>
</dbReference>
<dbReference type="InterPro" id="IPR026444">
    <property type="entry name" value="Secre_tail"/>
</dbReference>
<keyword evidence="2 4" id="KW-0732">Signal</keyword>
<dbReference type="InterPro" id="IPR025875">
    <property type="entry name" value="Leu-rich_rpt_4"/>
</dbReference>
<organism evidence="7 8">
    <name type="scientific">Flavobacterium silvisoli</name>
    <dbReference type="NCBI Taxonomy" id="2529433"/>
    <lineage>
        <taxon>Bacteria</taxon>
        <taxon>Pseudomonadati</taxon>
        <taxon>Bacteroidota</taxon>
        <taxon>Flavobacteriia</taxon>
        <taxon>Flavobacteriales</taxon>
        <taxon>Flavobacteriaceae</taxon>
        <taxon>Flavobacterium</taxon>
    </lineage>
</organism>
<keyword evidence="1" id="KW-0433">Leucine-rich repeat</keyword>
<accession>A0A4Q9Z3N8</accession>
<feature type="domain" description="DUF7619" evidence="6">
    <location>
        <begin position="398"/>
        <end position="529"/>
    </location>
</feature>
<feature type="chain" id="PRO_5020554159" evidence="4">
    <location>
        <begin position="20"/>
        <end position="616"/>
    </location>
</feature>
<dbReference type="Gene3D" id="3.80.10.10">
    <property type="entry name" value="Ribonuclease Inhibitor"/>
    <property type="match status" value="1"/>
</dbReference>
<evidence type="ECO:0000256" key="3">
    <source>
        <dbReference type="ARBA" id="ARBA00022737"/>
    </source>
</evidence>
<keyword evidence="3" id="KW-0677">Repeat</keyword>
<gene>
    <name evidence="7" type="ORF">EZL74_00490</name>
</gene>
<name>A0A4Q9Z3N8_9FLAO</name>
<dbReference type="NCBIfam" id="TIGR04183">
    <property type="entry name" value="Por_Secre_tail"/>
    <property type="match status" value="1"/>
</dbReference>
<feature type="signal peptide" evidence="4">
    <location>
        <begin position="1"/>
        <end position="19"/>
    </location>
</feature>
<keyword evidence="8" id="KW-1185">Reference proteome</keyword>
<evidence type="ECO:0000256" key="2">
    <source>
        <dbReference type="ARBA" id="ARBA00022729"/>
    </source>
</evidence>
<dbReference type="InterPro" id="IPR055353">
    <property type="entry name" value="DUF7619"/>
</dbReference>
<dbReference type="OrthoDB" id="1110367at2"/>
<dbReference type="Pfam" id="PF24595">
    <property type="entry name" value="DUF7619"/>
    <property type="match status" value="1"/>
</dbReference>
<dbReference type="EMBL" id="SJPE01000001">
    <property type="protein sequence ID" value="TBX71013.1"/>
    <property type="molecule type" value="Genomic_DNA"/>
</dbReference>
<dbReference type="RefSeq" id="WP_131474625.1">
    <property type="nucleotide sequence ID" value="NZ_SJPE01000001.1"/>
</dbReference>
<sequence length="616" mass="66693">MQKLYSLLALFFIGLTSHSQIVIIPDANFKAKLLAAGPTANIAYNASFVKIKIDTNNDGEIQQSEANLVYSLNVSNSSIVDLTGINFFTNLQSLYCDGNQIITLELNTLTHLQTLWCQNNQLTTLFIKNGINQNVNATGNPNGLYICADEGEVVDCYCTVNSYCNFVLGGTFYKLQGNARYDNNNDGCDAGDNGIANLKYAVSNGSFFEINSNLAGNYAIPVQAGTVTITPILEMPAYFSVSPVSSTVAFPATASPFIQNFCVTPNGTHNDLEITLLPNIPARPGNNAVYKIIYKNKGTHSQSGMVDLAFDNAVLHFAYANPSVTSEATNSLSWSFSNLLPFETREILVILGVNAPTDTPAVNSDDILYFTATVTGATDETPVDNSSVLNQTVVNSFDPNDKTCTEGSTVSSSMIGKYVHYVIRFENTGTANAKNIVIQDYINASKFDIASLVPLSSSASFVTKISNSNSVEFIFENINLPFDDANNDGYIAFKIKTKSSLVVGNTFSNNAYIYFDYNEPITTNTYTTTIQALGTADFDFSSVFSLSPVPTKNTLTITAKETVNLSSVSIYNAFGQLIQVNTHPGETVDVSNLKTGSYFIKIISDKGSATGKFIKE</sequence>
<dbReference type="SUPFAM" id="SSF52075">
    <property type="entry name" value="Outer arm dynein light chain 1"/>
    <property type="match status" value="1"/>
</dbReference>
<evidence type="ECO:0000256" key="4">
    <source>
        <dbReference type="SAM" id="SignalP"/>
    </source>
</evidence>
<dbReference type="Pfam" id="PF18962">
    <property type="entry name" value="Por_Secre_tail"/>
    <property type="match status" value="1"/>
</dbReference>
<feature type="domain" description="Secretion system C-terminal sorting" evidence="5">
    <location>
        <begin position="548"/>
        <end position="614"/>
    </location>
</feature>
<dbReference type="AlphaFoldDB" id="A0A4Q9Z3N8"/>
<dbReference type="Proteomes" id="UP000293300">
    <property type="component" value="Unassembled WGS sequence"/>
</dbReference>
<evidence type="ECO:0000313" key="8">
    <source>
        <dbReference type="Proteomes" id="UP000293300"/>
    </source>
</evidence>
<evidence type="ECO:0000259" key="6">
    <source>
        <dbReference type="Pfam" id="PF24595"/>
    </source>
</evidence>
<dbReference type="InterPro" id="IPR032675">
    <property type="entry name" value="LRR_dom_sf"/>
</dbReference>
<evidence type="ECO:0000256" key="1">
    <source>
        <dbReference type="ARBA" id="ARBA00022614"/>
    </source>
</evidence>
<reference evidence="7 8" key="1">
    <citation type="submission" date="2019-02" db="EMBL/GenBank/DDBJ databases">
        <title>Flavobacterium sp. RD-2-33 isolated from forest soil.</title>
        <authorList>
            <person name="Chaudhary D.K."/>
        </authorList>
    </citation>
    <scope>NUCLEOTIDE SEQUENCE [LARGE SCALE GENOMIC DNA]</scope>
    <source>
        <strain evidence="7 8">RD-2-33</strain>
    </source>
</reference>
<comment type="caution">
    <text evidence="7">The sequence shown here is derived from an EMBL/GenBank/DDBJ whole genome shotgun (WGS) entry which is preliminary data.</text>
</comment>
<evidence type="ECO:0000313" key="7">
    <source>
        <dbReference type="EMBL" id="TBX71013.1"/>
    </source>
</evidence>
<evidence type="ECO:0000259" key="5">
    <source>
        <dbReference type="Pfam" id="PF18962"/>
    </source>
</evidence>
<protein>
    <submittedName>
        <fullName evidence="7">T9SS type A sorting domain-containing protein</fullName>
    </submittedName>
</protein>
<proteinExistence type="predicted"/>